<proteinExistence type="predicted"/>
<accession>A0ABN8IFF7</accession>
<feature type="non-terminal residue" evidence="3">
    <location>
        <position position="366"/>
    </location>
</feature>
<organism evidence="3 4">
    <name type="scientific">Iphiclides podalirius</name>
    <name type="common">scarce swallowtail</name>
    <dbReference type="NCBI Taxonomy" id="110791"/>
    <lineage>
        <taxon>Eukaryota</taxon>
        <taxon>Metazoa</taxon>
        <taxon>Ecdysozoa</taxon>
        <taxon>Arthropoda</taxon>
        <taxon>Hexapoda</taxon>
        <taxon>Insecta</taxon>
        <taxon>Pterygota</taxon>
        <taxon>Neoptera</taxon>
        <taxon>Endopterygota</taxon>
        <taxon>Lepidoptera</taxon>
        <taxon>Glossata</taxon>
        <taxon>Ditrysia</taxon>
        <taxon>Papilionoidea</taxon>
        <taxon>Papilionidae</taxon>
        <taxon>Papilioninae</taxon>
        <taxon>Iphiclides</taxon>
    </lineage>
</organism>
<keyword evidence="4" id="KW-1185">Reference proteome</keyword>
<sequence>MRVYDACCYALLAITVTACVRAETQHEQERGLMGRKSKGQLAKRDAAMHMDRFQIQNLFKHRPKFIYKRVSNQRYRTTKPKYAVTRTKYTVKPSRKIMRRYRNSVNPKYGQPSHSKRPPKFRYAHQKAPSYKSANSPLNRSPGHYAAEQTGFGEPPLDQLEYHFSSHGEANAYAAPQKAREAAPSLPQMLSDPIEVDHDDYDEQVQKLWHPQDLSDDANFAPSYKRPAYVKARRGHGGLPSDNPSAYMDFFNYDRPLKADLRKRKRKQKRKEAMVDGSRTQGVRAVERPEPQIVVGGRYAEPPARYFPYFNRNVPMTQEGGDFALADEAVDPDVTSSATISPYVNYKNGNVAFSPQNLNDAFSIVD</sequence>
<name>A0ABN8IFF7_9NEOP</name>
<protein>
    <submittedName>
        <fullName evidence="3">Uncharacterized protein</fullName>
    </submittedName>
</protein>
<evidence type="ECO:0000256" key="2">
    <source>
        <dbReference type="SAM" id="SignalP"/>
    </source>
</evidence>
<evidence type="ECO:0000313" key="3">
    <source>
        <dbReference type="EMBL" id="CAH2054859.1"/>
    </source>
</evidence>
<feature type="chain" id="PRO_5047395770" evidence="2">
    <location>
        <begin position="23"/>
        <end position="366"/>
    </location>
</feature>
<feature type="signal peptide" evidence="2">
    <location>
        <begin position="1"/>
        <end position="22"/>
    </location>
</feature>
<gene>
    <name evidence="3" type="ORF">IPOD504_LOCUS8820</name>
</gene>
<feature type="region of interest" description="Disordered" evidence="1">
    <location>
        <begin position="126"/>
        <end position="150"/>
    </location>
</feature>
<dbReference type="Proteomes" id="UP000837857">
    <property type="component" value="Chromosome 21"/>
</dbReference>
<dbReference type="EMBL" id="OW152833">
    <property type="protein sequence ID" value="CAH2054859.1"/>
    <property type="molecule type" value="Genomic_DNA"/>
</dbReference>
<keyword evidence="2" id="KW-0732">Signal</keyword>
<evidence type="ECO:0000313" key="4">
    <source>
        <dbReference type="Proteomes" id="UP000837857"/>
    </source>
</evidence>
<reference evidence="3" key="1">
    <citation type="submission" date="2022-03" db="EMBL/GenBank/DDBJ databases">
        <authorList>
            <person name="Martin H S."/>
        </authorList>
    </citation>
    <scope>NUCLEOTIDE SEQUENCE</scope>
</reference>
<evidence type="ECO:0000256" key="1">
    <source>
        <dbReference type="SAM" id="MobiDB-lite"/>
    </source>
</evidence>
<dbReference type="PROSITE" id="PS51257">
    <property type="entry name" value="PROKAR_LIPOPROTEIN"/>
    <property type="match status" value="1"/>
</dbReference>